<sequence length="241" mass="25975">MRSWKKQTGISLFIVMVIVLLTAIVVAMGFKSSLFNETVTGNTAEYQRTYEAAQALVGDAELDIMRQSATGKTCAGTHCRTFLGPINDADAPDGTIYFPMADQLSEVQAALHGTETGCIAGICKPLLKLKDGQYQPYAFWDDAALLAKLKKRAAHYGQYTYGATSPAVSASDAKANPRLSSNNSWYWVEVLPYATATAVFGGTALAPTDMDAVYRITALVQGQRNTQTVIQKIVVGKSSAR</sequence>
<organism evidence="3 4">
    <name type="scientific">Comamonas serinivorans</name>
    <dbReference type="NCBI Taxonomy" id="1082851"/>
    <lineage>
        <taxon>Bacteria</taxon>
        <taxon>Pseudomonadati</taxon>
        <taxon>Pseudomonadota</taxon>
        <taxon>Betaproteobacteria</taxon>
        <taxon>Burkholderiales</taxon>
        <taxon>Comamonadaceae</taxon>
        <taxon>Comamonas</taxon>
    </lineage>
</organism>
<keyword evidence="1" id="KW-1133">Transmembrane helix</keyword>
<name>A0A1Y0ER83_9BURK</name>
<proteinExistence type="predicted"/>
<dbReference type="RefSeq" id="WP_087282360.1">
    <property type="nucleotide sequence ID" value="NZ_CP021455.1"/>
</dbReference>
<reference evidence="3 4" key="1">
    <citation type="submission" date="2017-05" db="EMBL/GenBank/DDBJ databases">
        <authorList>
            <person name="Song R."/>
            <person name="Chenine A.L."/>
            <person name="Ruprecht R.M."/>
        </authorList>
    </citation>
    <scope>NUCLEOTIDE SEQUENCE [LARGE SCALE GENOMIC DNA]</scope>
    <source>
        <strain evidence="3 4">DSM 26136</strain>
    </source>
</reference>
<feature type="transmembrane region" description="Helical" evidence="1">
    <location>
        <begin position="12"/>
        <end position="30"/>
    </location>
</feature>
<dbReference type="Proteomes" id="UP000196138">
    <property type="component" value="Chromosome"/>
</dbReference>
<evidence type="ECO:0000313" key="4">
    <source>
        <dbReference type="Proteomes" id="UP000196138"/>
    </source>
</evidence>
<dbReference type="KEGG" id="cser:CCO03_15005"/>
<keyword evidence="4" id="KW-1185">Reference proteome</keyword>
<gene>
    <name evidence="3" type="ORF">CCO03_15005</name>
</gene>
<protein>
    <recommendedName>
        <fullName evidence="2">PilX/PilW C-terminal domain-containing protein</fullName>
    </recommendedName>
</protein>
<dbReference type="AlphaFoldDB" id="A0A1Y0ER83"/>
<evidence type="ECO:0000313" key="3">
    <source>
        <dbReference type="EMBL" id="ARU05819.1"/>
    </source>
</evidence>
<evidence type="ECO:0000256" key="1">
    <source>
        <dbReference type="SAM" id="Phobius"/>
    </source>
</evidence>
<dbReference type="Pfam" id="PF13681">
    <property type="entry name" value="PilX"/>
    <property type="match status" value="1"/>
</dbReference>
<dbReference type="OrthoDB" id="8793903at2"/>
<dbReference type="EMBL" id="CP021455">
    <property type="protein sequence ID" value="ARU05819.1"/>
    <property type="molecule type" value="Genomic_DNA"/>
</dbReference>
<feature type="domain" description="PilX/PilW C-terminal" evidence="2">
    <location>
        <begin position="138"/>
        <end position="234"/>
    </location>
</feature>
<keyword evidence="1" id="KW-0472">Membrane</keyword>
<dbReference type="InterPro" id="IPR025205">
    <property type="entry name" value="PilX/PilW_C"/>
</dbReference>
<evidence type="ECO:0000259" key="2">
    <source>
        <dbReference type="Pfam" id="PF13681"/>
    </source>
</evidence>
<keyword evidence="1" id="KW-0812">Transmembrane</keyword>
<accession>A0A1Y0ER83</accession>